<dbReference type="OrthoDB" id="10264870at2759"/>
<evidence type="ECO:0000256" key="4">
    <source>
        <dbReference type="ARBA" id="ARBA00023242"/>
    </source>
</evidence>
<dbReference type="InterPro" id="IPR024738">
    <property type="entry name" value="Hfi1/Tada1"/>
</dbReference>
<dbReference type="AlphaFoldDB" id="A0A086T956"/>
<keyword evidence="6" id="KW-1185">Reference proteome</keyword>
<comment type="caution">
    <text evidence="5">The sequence shown here is derived from an EMBL/GenBank/DDBJ whole genome shotgun (WGS) entry which is preliminary data.</text>
</comment>
<dbReference type="PANTHER" id="PTHR21277:SF5">
    <property type="entry name" value="TRANSCRIPTIONAL ADAPTER 1"/>
    <property type="match status" value="1"/>
</dbReference>
<accession>A0A086T956</accession>
<dbReference type="HOGENOM" id="CLU_038277_1_0_1"/>
<organism evidence="5 6">
    <name type="scientific">Hapsidospora chrysogenum (strain ATCC 11550 / CBS 779.69 / DSM 880 / IAM 14645 / JCM 23072 / IMI 49137)</name>
    <name type="common">Acremonium chrysogenum</name>
    <dbReference type="NCBI Taxonomy" id="857340"/>
    <lineage>
        <taxon>Eukaryota</taxon>
        <taxon>Fungi</taxon>
        <taxon>Dikarya</taxon>
        <taxon>Ascomycota</taxon>
        <taxon>Pezizomycotina</taxon>
        <taxon>Sordariomycetes</taxon>
        <taxon>Hypocreomycetidae</taxon>
        <taxon>Hypocreales</taxon>
        <taxon>Bionectriaceae</taxon>
        <taxon>Hapsidospora</taxon>
    </lineage>
</organism>
<dbReference type="GO" id="GO:0000124">
    <property type="term" value="C:SAGA complex"/>
    <property type="evidence" value="ECO:0007669"/>
    <property type="project" value="TreeGrafter"/>
</dbReference>
<keyword evidence="2" id="KW-0805">Transcription regulation</keyword>
<keyword evidence="3" id="KW-0804">Transcription</keyword>
<keyword evidence="4" id="KW-0539">Nucleus</keyword>
<evidence type="ECO:0000256" key="2">
    <source>
        <dbReference type="ARBA" id="ARBA00023015"/>
    </source>
</evidence>
<sequence>MPDIDPAALSRPSISVGTPTLPTKSISVNASGLPKHKTSQIIPPRIDLQPFYAAVKAFIPADKWTLYKQAISGLAYGRLNQAEFSEIVDPLVTSHNGEKEHHHNRLIMAIVANVTREVPDPGVAPWVSANDKPAATAGSKPITGDASERKVKGDVMQLPARDRRRIKDLAQNTVGGLPSPFAFFSVLTYSQFDPYESLVNVFSDVRRRPPAITDVPTSATGGLSNMNFDLEIRKRFNQPLAIESGEFPDVGAIGGRMLPFCYEAGLVSGHTPDAPQLMTVATETFIKEVLTQIFSRTRSNGPGEAGSAGFGVGNTWVQTYQYRKQLHSEEELVQQGKLTRDKNGLLPIESKAASERGALSMADVRISLEMGDTGMASFPVLMTQILYGYREGELENWDDYTFPDGWQPTKDADDLFLREINGADVVELPNGQPDLMDIDGEFGWEGADEPDMDMLDGILDSCLAAV</sequence>
<dbReference type="GO" id="GO:0003713">
    <property type="term" value="F:transcription coactivator activity"/>
    <property type="evidence" value="ECO:0007669"/>
    <property type="project" value="TreeGrafter"/>
</dbReference>
<evidence type="ECO:0000313" key="5">
    <source>
        <dbReference type="EMBL" id="KFH45888.1"/>
    </source>
</evidence>
<dbReference type="EMBL" id="JPKY01000026">
    <property type="protein sequence ID" value="KFH45888.1"/>
    <property type="molecule type" value="Genomic_DNA"/>
</dbReference>
<evidence type="ECO:0000313" key="6">
    <source>
        <dbReference type="Proteomes" id="UP000029964"/>
    </source>
</evidence>
<protein>
    <submittedName>
        <fullName evidence="5">Transcriptional coactivator-like protein</fullName>
    </submittedName>
</protein>
<evidence type="ECO:0000256" key="3">
    <source>
        <dbReference type="ARBA" id="ARBA00023163"/>
    </source>
</evidence>
<dbReference type="Proteomes" id="UP000029964">
    <property type="component" value="Unassembled WGS sequence"/>
</dbReference>
<dbReference type="Pfam" id="PF12767">
    <property type="entry name" value="SAGA-Tad1"/>
    <property type="match status" value="1"/>
</dbReference>
<reference evidence="6" key="1">
    <citation type="journal article" date="2014" name="Genome Announc.">
        <title>Genome sequence and annotation of Acremonium chrysogenum, producer of the beta-lactam antibiotic cephalosporin C.</title>
        <authorList>
            <person name="Terfehr D."/>
            <person name="Dahlmann T.A."/>
            <person name="Specht T."/>
            <person name="Zadra I."/>
            <person name="Kuernsteiner H."/>
            <person name="Kueck U."/>
        </authorList>
    </citation>
    <scope>NUCLEOTIDE SEQUENCE [LARGE SCALE GENOMIC DNA]</scope>
    <source>
        <strain evidence="6">ATCC 11550 / CBS 779.69 / DSM 880 / IAM 14645 / JCM 23072 / IMI 49137</strain>
    </source>
</reference>
<gene>
    <name evidence="5" type="ORF">ACRE_032940</name>
</gene>
<dbReference type="GO" id="GO:0006357">
    <property type="term" value="P:regulation of transcription by RNA polymerase II"/>
    <property type="evidence" value="ECO:0007669"/>
    <property type="project" value="TreeGrafter"/>
</dbReference>
<dbReference type="PANTHER" id="PTHR21277">
    <property type="entry name" value="TRANSCRIPTIONAL ADAPTER 1"/>
    <property type="match status" value="1"/>
</dbReference>
<name>A0A086T956_HAPC1</name>
<proteinExistence type="predicted"/>
<dbReference type="STRING" id="857340.A0A086T956"/>
<evidence type="ECO:0000256" key="1">
    <source>
        <dbReference type="ARBA" id="ARBA00004123"/>
    </source>
</evidence>
<dbReference type="GO" id="GO:0005634">
    <property type="term" value="C:nucleus"/>
    <property type="evidence" value="ECO:0007669"/>
    <property type="project" value="UniProtKB-SubCell"/>
</dbReference>
<comment type="subcellular location">
    <subcellularLocation>
        <location evidence="1">Nucleus</location>
    </subcellularLocation>
</comment>